<feature type="domain" description="DUF6534" evidence="2">
    <location>
        <begin position="202"/>
        <end position="287"/>
    </location>
</feature>
<feature type="transmembrane region" description="Helical" evidence="1">
    <location>
        <begin position="194"/>
        <end position="216"/>
    </location>
</feature>
<dbReference type="AlphaFoldDB" id="A0A8H5GT22"/>
<organism evidence="3 4">
    <name type="scientific">Collybiopsis confluens</name>
    <dbReference type="NCBI Taxonomy" id="2823264"/>
    <lineage>
        <taxon>Eukaryota</taxon>
        <taxon>Fungi</taxon>
        <taxon>Dikarya</taxon>
        <taxon>Basidiomycota</taxon>
        <taxon>Agaricomycotina</taxon>
        <taxon>Agaricomycetes</taxon>
        <taxon>Agaricomycetidae</taxon>
        <taxon>Agaricales</taxon>
        <taxon>Marasmiineae</taxon>
        <taxon>Omphalotaceae</taxon>
        <taxon>Collybiopsis</taxon>
    </lineage>
</organism>
<dbReference type="InterPro" id="IPR045339">
    <property type="entry name" value="DUF6534"/>
</dbReference>
<accession>A0A8H5GT22</accession>
<evidence type="ECO:0000313" key="3">
    <source>
        <dbReference type="EMBL" id="KAF5370526.1"/>
    </source>
</evidence>
<dbReference type="PANTHER" id="PTHR40465">
    <property type="entry name" value="CHROMOSOME 1, WHOLE GENOME SHOTGUN SEQUENCE"/>
    <property type="match status" value="1"/>
</dbReference>
<reference evidence="3 4" key="1">
    <citation type="journal article" date="2020" name="ISME J.">
        <title>Uncovering the hidden diversity of litter-decomposition mechanisms in mushroom-forming fungi.</title>
        <authorList>
            <person name="Floudas D."/>
            <person name="Bentzer J."/>
            <person name="Ahren D."/>
            <person name="Johansson T."/>
            <person name="Persson P."/>
            <person name="Tunlid A."/>
        </authorList>
    </citation>
    <scope>NUCLEOTIDE SEQUENCE [LARGE SCALE GENOMIC DNA]</scope>
    <source>
        <strain evidence="3 4">CBS 406.79</strain>
    </source>
</reference>
<dbReference type="Proteomes" id="UP000518752">
    <property type="component" value="Unassembled WGS sequence"/>
</dbReference>
<feature type="transmembrane region" description="Helical" evidence="1">
    <location>
        <begin position="20"/>
        <end position="46"/>
    </location>
</feature>
<keyword evidence="1" id="KW-0472">Membrane</keyword>
<keyword evidence="1" id="KW-1133">Transmembrane helix</keyword>
<name>A0A8H5GT22_9AGAR</name>
<dbReference type="EMBL" id="JAACJN010000120">
    <property type="protein sequence ID" value="KAF5370526.1"/>
    <property type="molecule type" value="Genomic_DNA"/>
</dbReference>
<comment type="caution">
    <text evidence="3">The sequence shown here is derived from an EMBL/GenBank/DDBJ whole genome shotgun (WGS) entry which is preliminary data.</text>
</comment>
<feature type="transmembrane region" description="Helical" evidence="1">
    <location>
        <begin position="124"/>
        <end position="142"/>
    </location>
</feature>
<feature type="transmembrane region" description="Helical" evidence="1">
    <location>
        <begin position="154"/>
        <end position="174"/>
    </location>
</feature>
<keyword evidence="4" id="KW-1185">Reference proteome</keyword>
<dbReference type="Pfam" id="PF20152">
    <property type="entry name" value="DUF6534"/>
    <property type="match status" value="1"/>
</dbReference>
<proteinExistence type="predicted"/>
<feature type="transmembrane region" description="Helical" evidence="1">
    <location>
        <begin position="236"/>
        <end position="256"/>
    </location>
</feature>
<gene>
    <name evidence="3" type="ORF">D9757_010147</name>
</gene>
<keyword evidence="1" id="KW-0812">Transmembrane</keyword>
<evidence type="ECO:0000259" key="2">
    <source>
        <dbReference type="Pfam" id="PF20152"/>
    </source>
</evidence>
<evidence type="ECO:0000313" key="4">
    <source>
        <dbReference type="Proteomes" id="UP000518752"/>
    </source>
</evidence>
<sequence>MADPTQAVCLSIPVPDLRTTYGAMLIGVIAATFLQGFLTLQAIVYFDSYPSDSLFTKITVRHLHSPFDLFSSDLPVKSIPTNIQVAVVWSLDMFHLGLISQSVYHYLVNNWGNLPALQFSTWELDLNLTFIALSAIVCQGFFLRRIWMFSKRNFILVGLLTAICITTLALDLLVTVQITTNRSVTEFGKRKGEIIAVFTSGAVADVALALSLCYYIRKNSSSFERTKSVIRLIVRYTVTTGLITSLLGLLTLVAYFASPDGFIFIAMHFSLGRMYTNALLATLNSRQKLRATLGGSALQQAQSSRENPSSGGFSSLIPWPHSGSKHLNTGSNSIEPRLQVLKSTQVFKSGYNDYDSGLGKQDDQPMELSIMEDGRKIGDV</sequence>
<protein>
    <recommendedName>
        <fullName evidence="2">DUF6534 domain-containing protein</fullName>
    </recommendedName>
</protein>
<evidence type="ECO:0000256" key="1">
    <source>
        <dbReference type="SAM" id="Phobius"/>
    </source>
</evidence>
<dbReference type="PANTHER" id="PTHR40465:SF1">
    <property type="entry name" value="DUF6534 DOMAIN-CONTAINING PROTEIN"/>
    <property type="match status" value="1"/>
</dbReference>
<dbReference type="OrthoDB" id="2745105at2759"/>